<reference evidence="1 2" key="1">
    <citation type="journal article" date="2023" name="Plants (Basel)">
        <title>Bridging the Gap: Combining Genomics and Transcriptomics Approaches to Understand Stylosanthes scabra, an Orphan Legume from the Brazilian Caatinga.</title>
        <authorList>
            <person name="Ferreira-Neto J.R.C."/>
            <person name="da Silva M.D."/>
            <person name="Binneck E."/>
            <person name="de Melo N.F."/>
            <person name="da Silva R.H."/>
            <person name="de Melo A.L.T.M."/>
            <person name="Pandolfi V."/>
            <person name="Bustamante F.O."/>
            <person name="Brasileiro-Vidal A.C."/>
            <person name="Benko-Iseppon A.M."/>
        </authorList>
    </citation>
    <scope>NUCLEOTIDE SEQUENCE [LARGE SCALE GENOMIC DNA]</scope>
    <source>
        <tissue evidence="1">Leaves</tissue>
    </source>
</reference>
<keyword evidence="2" id="KW-1185">Reference proteome</keyword>
<dbReference type="EMBL" id="JASCZI010213374">
    <property type="protein sequence ID" value="MED6201207.1"/>
    <property type="molecule type" value="Genomic_DNA"/>
</dbReference>
<dbReference type="Proteomes" id="UP001341840">
    <property type="component" value="Unassembled WGS sequence"/>
</dbReference>
<gene>
    <name evidence="1" type="ORF">PIB30_092650</name>
</gene>
<protein>
    <submittedName>
        <fullName evidence="1">Uncharacterized protein</fullName>
    </submittedName>
</protein>
<accession>A0ABU6XSK2</accession>
<name>A0ABU6XSK2_9FABA</name>
<comment type="caution">
    <text evidence="1">The sequence shown here is derived from an EMBL/GenBank/DDBJ whole genome shotgun (WGS) entry which is preliminary data.</text>
</comment>
<evidence type="ECO:0000313" key="1">
    <source>
        <dbReference type="EMBL" id="MED6201207.1"/>
    </source>
</evidence>
<sequence>MRFFDSPSIPMHQTVLKSEPPCSANRRPKLLHSLLSFMSRVIFFQFSGNFFDVYFRYHLHQNVLLSITVPTQQTAPQSDVGRAVTRHHKSVTPFWVFFSKSDQNRPI</sequence>
<organism evidence="1 2">
    <name type="scientific">Stylosanthes scabra</name>
    <dbReference type="NCBI Taxonomy" id="79078"/>
    <lineage>
        <taxon>Eukaryota</taxon>
        <taxon>Viridiplantae</taxon>
        <taxon>Streptophyta</taxon>
        <taxon>Embryophyta</taxon>
        <taxon>Tracheophyta</taxon>
        <taxon>Spermatophyta</taxon>
        <taxon>Magnoliopsida</taxon>
        <taxon>eudicotyledons</taxon>
        <taxon>Gunneridae</taxon>
        <taxon>Pentapetalae</taxon>
        <taxon>rosids</taxon>
        <taxon>fabids</taxon>
        <taxon>Fabales</taxon>
        <taxon>Fabaceae</taxon>
        <taxon>Papilionoideae</taxon>
        <taxon>50 kb inversion clade</taxon>
        <taxon>dalbergioids sensu lato</taxon>
        <taxon>Dalbergieae</taxon>
        <taxon>Pterocarpus clade</taxon>
        <taxon>Stylosanthes</taxon>
    </lineage>
</organism>
<proteinExistence type="predicted"/>
<evidence type="ECO:0000313" key="2">
    <source>
        <dbReference type="Proteomes" id="UP001341840"/>
    </source>
</evidence>